<name>A0AAW8PXW5_VIBPH</name>
<sequence>MNTKIIIKKTQWINLYRNLLTLLWLVAGGWTWIRQFDGIQNPEQLPMLCWVIVGALLVSFHFRGYIRFWEALLGYGSGLALSYVLSFAIEVNSFVTILLTLFAPILFESLIQNRINKRLELRNNKS</sequence>
<feature type="transmembrane region" description="Helical" evidence="1">
    <location>
        <begin position="45"/>
        <end position="62"/>
    </location>
</feature>
<reference evidence="2" key="1">
    <citation type="submission" date="2023-06" db="EMBL/GenBank/DDBJ databases">
        <title>Genomic Diversity of Vibrio spp. and Metagenomic Analysis of Pathogens in Florida Gulf Coastal Waters Following Hurricane Ian.</title>
        <authorList>
            <person name="Brumfield K.D."/>
        </authorList>
    </citation>
    <scope>NUCLEOTIDE SEQUENCE</scope>
    <source>
        <strain evidence="2">WBS2B-138</strain>
    </source>
</reference>
<evidence type="ECO:0000256" key="1">
    <source>
        <dbReference type="SAM" id="Phobius"/>
    </source>
</evidence>
<evidence type="ECO:0000313" key="2">
    <source>
        <dbReference type="EMBL" id="MDS1821057.1"/>
    </source>
</evidence>
<protein>
    <submittedName>
        <fullName evidence="2">Uncharacterized protein</fullName>
    </submittedName>
</protein>
<dbReference type="EMBL" id="JAUHGG010000003">
    <property type="protein sequence ID" value="MDS1821057.1"/>
    <property type="molecule type" value="Genomic_DNA"/>
</dbReference>
<feature type="transmembrane region" description="Helical" evidence="1">
    <location>
        <begin position="69"/>
        <end position="88"/>
    </location>
</feature>
<dbReference type="AlphaFoldDB" id="A0AAW8PXW5"/>
<feature type="transmembrane region" description="Helical" evidence="1">
    <location>
        <begin position="12"/>
        <end position="33"/>
    </location>
</feature>
<proteinExistence type="predicted"/>
<keyword evidence="1" id="KW-1133">Transmembrane helix</keyword>
<keyword evidence="1" id="KW-0472">Membrane</keyword>
<feature type="transmembrane region" description="Helical" evidence="1">
    <location>
        <begin position="94"/>
        <end position="111"/>
    </location>
</feature>
<comment type="caution">
    <text evidence="2">The sequence shown here is derived from an EMBL/GenBank/DDBJ whole genome shotgun (WGS) entry which is preliminary data.</text>
</comment>
<accession>A0AAW8PXW5</accession>
<organism evidence="2 3">
    <name type="scientific">Vibrio parahaemolyticus</name>
    <dbReference type="NCBI Taxonomy" id="670"/>
    <lineage>
        <taxon>Bacteria</taxon>
        <taxon>Pseudomonadati</taxon>
        <taxon>Pseudomonadota</taxon>
        <taxon>Gammaproteobacteria</taxon>
        <taxon>Vibrionales</taxon>
        <taxon>Vibrionaceae</taxon>
        <taxon>Vibrio</taxon>
    </lineage>
</organism>
<evidence type="ECO:0000313" key="3">
    <source>
        <dbReference type="Proteomes" id="UP001253193"/>
    </source>
</evidence>
<dbReference type="RefSeq" id="WP_311019865.1">
    <property type="nucleotide sequence ID" value="NZ_JAUHGG010000003.1"/>
</dbReference>
<gene>
    <name evidence="2" type="ORF">QX249_10335</name>
</gene>
<keyword evidence="1" id="KW-0812">Transmembrane</keyword>
<dbReference type="Proteomes" id="UP001253193">
    <property type="component" value="Unassembled WGS sequence"/>
</dbReference>